<accession>A0ABZ0BB39</accession>
<dbReference type="Proteomes" id="UP001302249">
    <property type="component" value="Chromosome"/>
</dbReference>
<reference evidence="1 2" key="1">
    <citation type="submission" date="2023-09" db="EMBL/GenBank/DDBJ databases">
        <authorList>
            <person name="Rey-Velasco X."/>
        </authorList>
    </citation>
    <scope>NUCLEOTIDE SEQUENCE [LARGE SCALE GENOMIC DNA]</scope>
    <source>
        <strain evidence="1 2">W311</strain>
    </source>
</reference>
<proteinExistence type="predicted"/>
<evidence type="ECO:0000313" key="1">
    <source>
        <dbReference type="EMBL" id="WNO54068.1"/>
    </source>
</evidence>
<organism evidence="1 2">
    <name type="scientific">Stakelama saccharophila</name>
    <dbReference type="NCBI Taxonomy" id="3075605"/>
    <lineage>
        <taxon>Bacteria</taxon>
        <taxon>Pseudomonadati</taxon>
        <taxon>Pseudomonadota</taxon>
        <taxon>Alphaproteobacteria</taxon>
        <taxon>Sphingomonadales</taxon>
        <taxon>Sphingomonadaceae</taxon>
        <taxon>Stakelama</taxon>
    </lineage>
</organism>
<dbReference type="RefSeq" id="WP_313916167.1">
    <property type="nucleotide sequence ID" value="NZ_CP135076.1"/>
</dbReference>
<evidence type="ECO:0000313" key="2">
    <source>
        <dbReference type="Proteomes" id="UP001302249"/>
    </source>
</evidence>
<protein>
    <submittedName>
        <fullName evidence="1">Uncharacterized protein</fullName>
    </submittedName>
</protein>
<dbReference type="EMBL" id="CP135076">
    <property type="protein sequence ID" value="WNO54068.1"/>
    <property type="molecule type" value="Genomic_DNA"/>
</dbReference>
<name>A0ABZ0BB39_9SPHN</name>
<sequence>MTDALATFVAREIAASVPDDIAALAGILAERSGADAVLFYGSALRTGDRDGVLDFYVLLPAVRDRGIRGLASRLLWPDVSFEEIRVRGRVLRAKVATMTMAQFAAACRDGGIDTTIWARFVQPSALAWATSESARRRVIAAIADAAATAAGYAALLGPEKGTAAAYWRALFRATYTTELRVEPAGREGQIIGNAPAHFEALLPLGWDRARIAYSSADDMLAPTLPAARQRRLARRWRARRRLGKPLNAARLTKASFTFAGAGRYALWKIERHTGIGIEPTPWRLRHPVLAAPGVLWRVWRGRVR</sequence>
<keyword evidence="2" id="KW-1185">Reference proteome</keyword>
<gene>
    <name evidence="1" type="ORF">RPR59_02070</name>
</gene>